<evidence type="ECO:0000313" key="2">
    <source>
        <dbReference type="Proteomes" id="UP000816034"/>
    </source>
</evidence>
<dbReference type="RefSeq" id="XP_044551971.1">
    <property type="nucleotide sequence ID" value="XM_044698349.1"/>
</dbReference>
<dbReference type="AlphaFoldDB" id="A0AA88GYF7"/>
<dbReference type="Proteomes" id="UP000816034">
    <property type="component" value="Unassembled WGS sequence"/>
</dbReference>
<accession>A0AA88GYF7</accession>
<protein>
    <recommendedName>
        <fullName evidence="3">ATPase AAA-type core domain-containing protein</fullName>
    </recommendedName>
</protein>
<dbReference type="SUPFAM" id="SSF52540">
    <property type="entry name" value="P-loop containing nucleoside triphosphate hydrolases"/>
    <property type="match status" value="1"/>
</dbReference>
<dbReference type="Gene3D" id="3.40.50.300">
    <property type="entry name" value="P-loop containing nucleotide triphosphate hydrolases"/>
    <property type="match status" value="1"/>
</dbReference>
<dbReference type="Gene3D" id="1.10.8.60">
    <property type="match status" value="1"/>
</dbReference>
<dbReference type="InterPro" id="IPR027417">
    <property type="entry name" value="P-loop_NTPase"/>
</dbReference>
<evidence type="ECO:0000313" key="1">
    <source>
        <dbReference type="EMBL" id="KAG2387979.1"/>
    </source>
</evidence>
<keyword evidence="2" id="KW-1185">Reference proteome</keyword>
<proteinExistence type="predicted"/>
<sequence>MKVIDINELMTKYSFNTTKNIETLFKECKDTGALLVLECASDSDSHGSQLDKSVRIILNHLEHFDGTVIMIASSLSSLDSSLIRRFKFVLEFSNPSANERKQLWRNLIPQRVPKSISETDYDELSERYSEFSGSNIENCIFRACSRAVMESKDENKVLTSHLLFEAAEEELKNCGLFMNQSTKSSLYF</sequence>
<reference evidence="1 2" key="1">
    <citation type="journal article" date="2018" name="BMC Genomics">
        <title>The genome of Naegleria lovaniensis, the basis for a comparative approach to unravel pathogenicity factors of the human pathogenic amoeba N. fowleri.</title>
        <authorList>
            <person name="Liechti N."/>
            <person name="Schurch N."/>
            <person name="Bruggmann R."/>
            <person name="Wittwer M."/>
        </authorList>
    </citation>
    <scope>NUCLEOTIDE SEQUENCE [LARGE SCALE GENOMIC DNA]</scope>
    <source>
        <strain evidence="1 2">ATCC 30569</strain>
    </source>
</reference>
<comment type="caution">
    <text evidence="1">The sequence shown here is derived from an EMBL/GenBank/DDBJ whole genome shotgun (WGS) entry which is preliminary data.</text>
</comment>
<name>A0AA88GYF7_NAELO</name>
<dbReference type="GeneID" id="68093285"/>
<dbReference type="EMBL" id="PYSW02000011">
    <property type="protein sequence ID" value="KAG2387979.1"/>
    <property type="molecule type" value="Genomic_DNA"/>
</dbReference>
<gene>
    <name evidence="1" type="ORF">C9374_000829</name>
</gene>
<evidence type="ECO:0008006" key="3">
    <source>
        <dbReference type="Google" id="ProtNLM"/>
    </source>
</evidence>
<organism evidence="1 2">
    <name type="scientific">Naegleria lovaniensis</name>
    <name type="common">Amoeba</name>
    <dbReference type="NCBI Taxonomy" id="51637"/>
    <lineage>
        <taxon>Eukaryota</taxon>
        <taxon>Discoba</taxon>
        <taxon>Heterolobosea</taxon>
        <taxon>Tetramitia</taxon>
        <taxon>Eutetramitia</taxon>
        <taxon>Vahlkampfiidae</taxon>
        <taxon>Naegleria</taxon>
    </lineage>
</organism>